<gene>
    <name evidence="1" type="ORF">T01_8290</name>
</gene>
<dbReference type="Proteomes" id="UP000054776">
    <property type="component" value="Unassembled WGS sequence"/>
</dbReference>
<dbReference type="EMBL" id="JYDH01000034">
    <property type="protein sequence ID" value="KRY37363.1"/>
    <property type="molecule type" value="Genomic_DNA"/>
</dbReference>
<evidence type="ECO:0000313" key="2">
    <source>
        <dbReference type="Proteomes" id="UP000054776"/>
    </source>
</evidence>
<dbReference type="InParanoid" id="A0A0V1BLE0"/>
<accession>A0A0V1BLE0</accession>
<name>A0A0V1BLE0_TRISP</name>
<organism evidence="1 2">
    <name type="scientific">Trichinella spiralis</name>
    <name type="common">Trichina worm</name>
    <dbReference type="NCBI Taxonomy" id="6334"/>
    <lineage>
        <taxon>Eukaryota</taxon>
        <taxon>Metazoa</taxon>
        <taxon>Ecdysozoa</taxon>
        <taxon>Nematoda</taxon>
        <taxon>Enoplea</taxon>
        <taxon>Dorylaimia</taxon>
        <taxon>Trichinellida</taxon>
        <taxon>Trichinellidae</taxon>
        <taxon>Trichinella</taxon>
    </lineage>
</organism>
<dbReference type="AlphaFoldDB" id="A0A0V1BLE0"/>
<protein>
    <submittedName>
        <fullName evidence="1">Uncharacterized protein</fullName>
    </submittedName>
</protein>
<evidence type="ECO:0000313" key="1">
    <source>
        <dbReference type="EMBL" id="KRY37363.1"/>
    </source>
</evidence>
<sequence length="96" mass="11013">MFCVIICPLQPNGQDHHHHHHHHWNIVEQAGPIKDNQPAFSYHQSRPMAARTLEQWNTRNRTLTSTMCLSNAASSDKILWLLLRGFSTSALQGYPD</sequence>
<proteinExistence type="predicted"/>
<keyword evidence="2" id="KW-1185">Reference proteome</keyword>
<reference evidence="1 2" key="1">
    <citation type="submission" date="2015-01" db="EMBL/GenBank/DDBJ databases">
        <title>Evolution of Trichinella species and genotypes.</title>
        <authorList>
            <person name="Korhonen P.K."/>
            <person name="Edoardo P."/>
            <person name="Giuseppe L.R."/>
            <person name="Gasser R.B."/>
        </authorList>
    </citation>
    <scope>NUCLEOTIDE SEQUENCE [LARGE SCALE GENOMIC DNA]</scope>
    <source>
        <strain evidence="1">ISS3</strain>
    </source>
</reference>
<comment type="caution">
    <text evidence="1">The sequence shown here is derived from an EMBL/GenBank/DDBJ whole genome shotgun (WGS) entry which is preliminary data.</text>
</comment>